<dbReference type="RefSeq" id="WP_123175386.1">
    <property type="nucleotide sequence ID" value="NZ_QWDD01000001.1"/>
</dbReference>
<sequence>MTNRNLSALKDFVDRGYQIEHEFRAAKGERDDLIGDLKTEIKARNDETGVDAKEVMRLIKIRLDEDDERQKAILLTGDLETFDTIFGPPSKRAAEAGEDDDI</sequence>
<dbReference type="AlphaFoldDB" id="A0A3M9XR80"/>
<dbReference type="EMBL" id="QWDD01000001">
    <property type="protein sequence ID" value="RNJ49420.1"/>
    <property type="molecule type" value="Genomic_DNA"/>
</dbReference>
<reference evidence="1 2" key="1">
    <citation type="submission" date="2018-08" db="EMBL/GenBank/DDBJ databases">
        <title>Genome sequence of Methylocystis hirsuta CSC1, a methanotroph able to accumulate PHAs.</title>
        <authorList>
            <person name="Bordel S."/>
            <person name="Rodriguez E."/>
            <person name="Gancedo J."/>
            <person name="Munoz R."/>
        </authorList>
    </citation>
    <scope>NUCLEOTIDE SEQUENCE [LARGE SCALE GENOMIC DNA]</scope>
    <source>
        <strain evidence="1 2">CSC1</strain>
    </source>
</reference>
<gene>
    <name evidence="1" type="ORF">D1O30_07180</name>
</gene>
<protein>
    <submittedName>
        <fullName evidence="1">Uncharacterized protein</fullName>
    </submittedName>
</protein>
<keyword evidence="2" id="KW-1185">Reference proteome</keyword>
<accession>A0A3M9XR80</accession>
<proteinExistence type="predicted"/>
<evidence type="ECO:0000313" key="2">
    <source>
        <dbReference type="Proteomes" id="UP000268623"/>
    </source>
</evidence>
<dbReference type="Proteomes" id="UP000268623">
    <property type="component" value="Unassembled WGS sequence"/>
</dbReference>
<organism evidence="1 2">
    <name type="scientific">Methylocystis hirsuta</name>
    <dbReference type="NCBI Taxonomy" id="369798"/>
    <lineage>
        <taxon>Bacteria</taxon>
        <taxon>Pseudomonadati</taxon>
        <taxon>Pseudomonadota</taxon>
        <taxon>Alphaproteobacteria</taxon>
        <taxon>Hyphomicrobiales</taxon>
        <taxon>Methylocystaceae</taxon>
        <taxon>Methylocystis</taxon>
    </lineage>
</organism>
<name>A0A3M9XR80_9HYPH</name>
<dbReference type="OrthoDB" id="9429399at2"/>
<comment type="caution">
    <text evidence="1">The sequence shown here is derived from an EMBL/GenBank/DDBJ whole genome shotgun (WGS) entry which is preliminary data.</text>
</comment>
<evidence type="ECO:0000313" key="1">
    <source>
        <dbReference type="EMBL" id="RNJ49420.1"/>
    </source>
</evidence>